<evidence type="ECO:0000313" key="3">
    <source>
        <dbReference type="EMBL" id="BBL70714.1"/>
    </source>
</evidence>
<evidence type="ECO:0000256" key="1">
    <source>
        <dbReference type="ARBA" id="ARBA00008005"/>
    </source>
</evidence>
<comment type="similarity">
    <text evidence="1">Belongs to the myoviridae tail sheath protein family.</text>
</comment>
<sequence>MAIYNTPGVYVEEIPTLAPSVAQVATAIPVFIGYTQQGPKLTPTRIDTLLDYESLFGKANPSAFTVATTTDANTKISSINTVTRTDSGTNKFLMHYGLSLYFRNGGGSCYIVSVGNYSGQPSKTDLEAGLTLLEKEDEPTLIVLLDAVSLPTTDYYDLCVKALAQCRKLGDRFLIADIPDGNTDTFRSKIVGNDLCYGAAYHPYLQSTLTYQYVEDNISVTDSGAVAPTLYQWSSDDKGLTVSYSGDSTTPTVSIVLDTADQPITGKAVFNTDTVATLVITISSKTAPSGADVAGAWSTWKTANPGATGGFDIQKNGAGTAKLAATDPTVLTAKSGGAAASQSLASLRTTNTSLYNQIKTALNDQRVQLPPSPAIAGIYASVDRDRGVWKAPANVAVKSIIGPTAKISDAEQDRLNIDATAGKSINAIRDFTGKGTLVWGARTLAGNDNEWRYVSVRRLFITIEESTRKATAFAVFEPNDATTWLKVKAMIESYLYGLWQQGALGGSKPESAYFVNVGLGKTMTSQDILEGRMIVEIGVAAVRPAEFIVLRFSHKMQEA</sequence>
<dbReference type="RefSeq" id="WP_246598972.1">
    <property type="nucleotide sequence ID" value="NZ_AP019782.1"/>
</dbReference>
<protein>
    <submittedName>
        <fullName evidence="3">Tail protein</fullName>
    </submittedName>
</protein>
<dbReference type="AlphaFoldDB" id="A0A8D4VQD1"/>
<keyword evidence="4" id="KW-1185">Reference proteome</keyword>
<dbReference type="Proteomes" id="UP000824988">
    <property type="component" value="Chromosome"/>
</dbReference>
<proteinExistence type="inferred from homology"/>
<gene>
    <name evidence="3" type="ORF">MoryE10_13200</name>
</gene>
<dbReference type="EMBL" id="AP019782">
    <property type="protein sequence ID" value="BBL70714.1"/>
    <property type="molecule type" value="Genomic_DNA"/>
</dbReference>
<dbReference type="Pfam" id="PF17482">
    <property type="entry name" value="Phage_sheath_1C"/>
    <property type="match status" value="1"/>
</dbReference>
<feature type="domain" description="Tail sheath protein C-terminal" evidence="2">
    <location>
        <begin position="448"/>
        <end position="552"/>
    </location>
</feature>
<organism evidence="3 4">
    <name type="scientific">Methylogaea oryzae</name>
    <dbReference type="NCBI Taxonomy" id="1295382"/>
    <lineage>
        <taxon>Bacteria</taxon>
        <taxon>Pseudomonadati</taxon>
        <taxon>Pseudomonadota</taxon>
        <taxon>Gammaproteobacteria</taxon>
        <taxon>Methylococcales</taxon>
        <taxon>Methylococcaceae</taxon>
        <taxon>Methylogaea</taxon>
    </lineage>
</organism>
<reference evidence="3" key="1">
    <citation type="submission" date="2019-06" db="EMBL/GenBank/DDBJ databases">
        <title>Complete genome sequence of Methylogaea oryzae strain JCM16910.</title>
        <authorList>
            <person name="Asakawa S."/>
        </authorList>
    </citation>
    <scope>NUCLEOTIDE SEQUENCE</scope>
    <source>
        <strain evidence="3">E10</strain>
    </source>
</reference>
<dbReference type="KEGG" id="moz:MoryE10_13200"/>
<dbReference type="PANTHER" id="PTHR35861:SF1">
    <property type="entry name" value="PHAGE TAIL SHEATH PROTEIN"/>
    <property type="match status" value="1"/>
</dbReference>
<dbReference type="InterPro" id="IPR052042">
    <property type="entry name" value="Tail_sheath_structural"/>
</dbReference>
<dbReference type="PANTHER" id="PTHR35861">
    <property type="match status" value="1"/>
</dbReference>
<evidence type="ECO:0000259" key="2">
    <source>
        <dbReference type="Pfam" id="PF17482"/>
    </source>
</evidence>
<evidence type="ECO:0000313" key="4">
    <source>
        <dbReference type="Proteomes" id="UP000824988"/>
    </source>
</evidence>
<dbReference type="InterPro" id="IPR020287">
    <property type="entry name" value="Tail_sheath_C"/>
</dbReference>
<name>A0A8D4VQD1_9GAMM</name>
<accession>A0A8D4VQD1</accession>